<organism evidence="9 10">
    <name type="scientific">Roseateles rivi</name>
    <dbReference type="NCBI Taxonomy" id="3299028"/>
    <lineage>
        <taxon>Bacteria</taxon>
        <taxon>Pseudomonadati</taxon>
        <taxon>Pseudomonadota</taxon>
        <taxon>Betaproteobacteria</taxon>
        <taxon>Burkholderiales</taxon>
        <taxon>Sphaerotilaceae</taxon>
        <taxon>Roseateles</taxon>
    </lineage>
</organism>
<feature type="domain" description="ResB-like" evidence="8">
    <location>
        <begin position="43"/>
        <end position="704"/>
    </location>
</feature>
<dbReference type="RefSeq" id="WP_394458400.1">
    <property type="nucleotide sequence ID" value="NZ_JBIGHZ010000001.1"/>
</dbReference>
<dbReference type="Pfam" id="PF05140">
    <property type="entry name" value="ResB"/>
    <property type="match status" value="1"/>
</dbReference>
<feature type="compositionally biased region" description="Basic and acidic residues" evidence="6">
    <location>
        <begin position="396"/>
        <end position="410"/>
    </location>
</feature>
<name>A0ABW7FRR5_9BURK</name>
<feature type="transmembrane region" description="Helical" evidence="7">
    <location>
        <begin position="95"/>
        <end position="114"/>
    </location>
</feature>
<evidence type="ECO:0000256" key="5">
    <source>
        <dbReference type="ARBA" id="ARBA00023136"/>
    </source>
</evidence>
<evidence type="ECO:0000256" key="7">
    <source>
        <dbReference type="SAM" id="Phobius"/>
    </source>
</evidence>
<evidence type="ECO:0000256" key="3">
    <source>
        <dbReference type="ARBA" id="ARBA00022748"/>
    </source>
</evidence>
<keyword evidence="5 7" id="KW-0472">Membrane</keyword>
<evidence type="ECO:0000256" key="4">
    <source>
        <dbReference type="ARBA" id="ARBA00022989"/>
    </source>
</evidence>
<proteinExistence type="predicted"/>
<dbReference type="PANTHER" id="PTHR31566:SF0">
    <property type="entry name" value="CYTOCHROME C BIOGENESIS PROTEIN CCS1, CHLOROPLASTIC"/>
    <property type="match status" value="1"/>
</dbReference>
<evidence type="ECO:0000256" key="6">
    <source>
        <dbReference type="SAM" id="MobiDB-lite"/>
    </source>
</evidence>
<gene>
    <name evidence="9" type="ORF">ACG0Z6_02100</name>
</gene>
<feature type="transmembrane region" description="Helical" evidence="7">
    <location>
        <begin position="45"/>
        <end position="63"/>
    </location>
</feature>
<feature type="transmembrane region" description="Helical" evidence="7">
    <location>
        <begin position="646"/>
        <end position="665"/>
    </location>
</feature>
<feature type="region of interest" description="Disordered" evidence="6">
    <location>
        <begin position="390"/>
        <end position="421"/>
    </location>
</feature>
<keyword evidence="4 7" id="KW-1133">Transmembrane helix</keyword>
<accession>A0ABW7FRR5</accession>
<dbReference type="EMBL" id="JBIGHZ010000001">
    <property type="protein sequence ID" value="MFG6447030.1"/>
    <property type="molecule type" value="Genomic_DNA"/>
</dbReference>
<sequence length="721" mass="79415">MSADSAQEPSLPPPSAEAALGQSAKRSPRRPLATEAYELLTSMRFAIALLTVICIASVIGTVVKQREPLNNYVNQFGPFWSEVFGRLDIYTVYSAWWFVLILGFLVLSTSLCVARHTPKIIKELRSYKEHVREQSLQAQPHKALGHVAVHPDQAVAHVSQWLADRGWKARAQLRKTGIMVGARKGMGHKIGYLATHSAIVLVCLGGLMDGDLFVKALTWLQGKQVYAGAGLISEVPPQHRLSAGTPSYRGNLLVPEGGRAATAILSMPNGVLLQELPFDVELKKFHVEYYSTGMPKLFASDIIITDHDTGRQRSATVKVNHPVEHRGITLYQSSFDDGGSRLKLMARSLTQTQDEPLSATVGANAQLGAQAPDLTLELSGLRVMNVEDFSSSNTAEPERKNLSQQLDRHLGSGASTERNKHLRNVGPSFSYRLRDSAGQAREYNNYMQPVEIDGARVLLAGVRDTPNENFRYLRIPVDERDSIEPWLAMRRGLADTATRELAARRYALSAVPKESPQMLPQLQATALRAMTLFAGRPAQAGSDPQGGLPALQQFIEAEVPQAERERVSGVLLRILNGSLFELYKVVREQANLSAPAQDALTQAFMTQAVLSLSDAMYYPAPVLMQLDTFEQVQASVFQVTRSPGQAMVYLGAVLLCVGVLAMLYIRDRRLWLWLEPCPNQPEQTRVRMALSATRDGPDVAQEFQQLQAELLGEPTPAKEPA</sequence>
<keyword evidence="2 7" id="KW-0812">Transmembrane</keyword>
<evidence type="ECO:0000313" key="9">
    <source>
        <dbReference type="EMBL" id="MFG6447030.1"/>
    </source>
</evidence>
<evidence type="ECO:0000256" key="2">
    <source>
        <dbReference type="ARBA" id="ARBA00022692"/>
    </source>
</evidence>
<dbReference type="InterPro" id="IPR023494">
    <property type="entry name" value="Cyt_c_bgen_Ccs1/CcsB/ResB"/>
</dbReference>
<dbReference type="PANTHER" id="PTHR31566">
    <property type="entry name" value="CYTOCHROME C BIOGENESIS PROTEIN CCS1, CHLOROPLASTIC"/>
    <property type="match status" value="1"/>
</dbReference>
<protein>
    <submittedName>
        <fullName evidence="9">Cytochrome c biogenesis protein ResB</fullName>
    </submittedName>
</protein>
<dbReference type="InterPro" id="IPR007816">
    <property type="entry name" value="ResB-like_domain"/>
</dbReference>
<dbReference type="Proteomes" id="UP001606099">
    <property type="component" value="Unassembled WGS sequence"/>
</dbReference>
<comment type="subcellular location">
    <subcellularLocation>
        <location evidence="1">Membrane</location>
        <topology evidence="1">Multi-pass membrane protein</topology>
    </subcellularLocation>
</comment>
<evidence type="ECO:0000256" key="1">
    <source>
        <dbReference type="ARBA" id="ARBA00004141"/>
    </source>
</evidence>
<reference evidence="9 10" key="1">
    <citation type="submission" date="2024-08" db="EMBL/GenBank/DDBJ databases">
        <authorList>
            <person name="Lu H."/>
        </authorList>
    </citation>
    <scope>NUCLEOTIDE SEQUENCE [LARGE SCALE GENOMIC DNA]</scope>
    <source>
        <strain evidence="9 10">BYS180W</strain>
    </source>
</reference>
<evidence type="ECO:0000313" key="10">
    <source>
        <dbReference type="Proteomes" id="UP001606099"/>
    </source>
</evidence>
<evidence type="ECO:0000259" key="8">
    <source>
        <dbReference type="Pfam" id="PF05140"/>
    </source>
</evidence>
<keyword evidence="3" id="KW-0201">Cytochrome c-type biogenesis</keyword>
<comment type="caution">
    <text evidence="9">The sequence shown here is derived from an EMBL/GenBank/DDBJ whole genome shotgun (WGS) entry which is preliminary data.</text>
</comment>
<keyword evidence="10" id="KW-1185">Reference proteome</keyword>
<feature type="region of interest" description="Disordered" evidence="6">
    <location>
        <begin position="1"/>
        <end position="27"/>
    </location>
</feature>